<evidence type="ECO:0000313" key="1">
    <source>
        <dbReference type="EMBL" id="PXF61382.1"/>
    </source>
</evidence>
<organism evidence="1 2">
    <name type="scientific">Candidatus Methanogaster sp</name>
    <dbReference type="NCBI Taxonomy" id="3386292"/>
    <lineage>
        <taxon>Archaea</taxon>
        <taxon>Methanobacteriati</taxon>
        <taxon>Methanobacteriota</taxon>
        <taxon>Stenosarchaea group</taxon>
        <taxon>Methanomicrobia</taxon>
        <taxon>Methanosarcinales</taxon>
        <taxon>ANME-2 cluster</taxon>
        <taxon>Candidatus Methanogasteraceae</taxon>
        <taxon>Candidatus Methanogaster</taxon>
    </lineage>
</organism>
<protein>
    <submittedName>
        <fullName evidence="1">IS630 family transposase</fullName>
    </submittedName>
</protein>
<evidence type="ECO:0000313" key="2">
    <source>
        <dbReference type="Proteomes" id="UP000248329"/>
    </source>
</evidence>
<gene>
    <name evidence="1" type="ORF">C4B59_03850</name>
</gene>
<dbReference type="Proteomes" id="UP000248329">
    <property type="component" value="Unassembled WGS sequence"/>
</dbReference>
<dbReference type="EMBL" id="PQXF01000005">
    <property type="protein sequence ID" value="PXF61382.1"/>
    <property type="molecule type" value="Genomic_DNA"/>
</dbReference>
<name>A0AC61L4Q6_9EURY</name>
<accession>A0AC61L4Q6</accession>
<sequence>MIKIEFTEEEMKALDYERYHHIHPRVQRRMEALWLKSQNISHKQICQFTGISSNTLTKYLRKYQEYGIEGLKEVNFYQPQSELRQYATTIEAYFREHPPASVKEAMAKIEELTGIKRSENRVRVFLKSIGMAPRKVGMIPAKADLEEQERFIKEELEPRLKEAKSGKRVVFFVDAAHFVLAPFLGILWSFKRLFIKAPAGRKRFNVLGALNAITHELITVTNDTYINAQSFCDLLWRISRLDIRVPITLVLDNARYQKCKLVWELAESLDIELLYIPPYSPNLNLIERLWKFVKKQCLYSKYYSEFKDFKNAITNCLNQTDTTYKEELDSLLTLRFQRFEKAQVVAV</sequence>
<reference evidence="1" key="1">
    <citation type="submission" date="2018-01" db="EMBL/GenBank/DDBJ databases">
        <authorList>
            <person name="Krukenberg V."/>
        </authorList>
    </citation>
    <scope>NUCLEOTIDE SEQUENCE</scope>
    <source>
        <strain evidence="1">E20ANME2</strain>
    </source>
</reference>
<proteinExistence type="predicted"/>
<comment type="caution">
    <text evidence="1">The sequence shown here is derived from an EMBL/GenBank/DDBJ whole genome shotgun (WGS) entry which is preliminary data.</text>
</comment>